<evidence type="ECO:0000256" key="4">
    <source>
        <dbReference type="ARBA" id="ARBA00023143"/>
    </source>
</evidence>
<dbReference type="PANTHER" id="PTHR30435:SF19">
    <property type="entry name" value="FLAGELLAR BASAL-BODY ROD PROTEIN FLGG"/>
    <property type="match status" value="1"/>
</dbReference>
<dbReference type="Proteomes" id="UP000515312">
    <property type="component" value="Chromosome"/>
</dbReference>
<dbReference type="InterPro" id="IPR020013">
    <property type="entry name" value="Flagellar_FlgE/F/G"/>
</dbReference>
<keyword evidence="11" id="KW-1185">Reference proteome</keyword>
<evidence type="ECO:0000259" key="8">
    <source>
        <dbReference type="Pfam" id="PF07559"/>
    </source>
</evidence>
<dbReference type="InterPro" id="IPR019776">
    <property type="entry name" value="Flagellar_basal_body_rod_CS"/>
</dbReference>
<feature type="domain" description="Flagellar basal-body/hook protein C-terminal" evidence="7">
    <location>
        <begin position="364"/>
        <end position="408"/>
    </location>
</feature>
<evidence type="ECO:0000259" key="9">
    <source>
        <dbReference type="Pfam" id="PF22692"/>
    </source>
</evidence>
<organism evidence="10 11">
    <name type="scientific">Alloacidobacterium dinghuense</name>
    <dbReference type="NCBI Taxonomy" id="2763107"/>
    <lineage>
        <taxon>Bacteria</taxon>
        <taxon>Pseudomonadati</taxon>
        <taxon>Acidobacteriota</taxon>
        <taxon>Terriglobia</taxon>
        <taxon>Terriglobales</taxon>
        <taxon>Acidobacteriaceae</taxon>
        <taxon>Alloacidobacterium</taxon>
    </lineage>
</organism>
<dbReference type="NCBIfam" id="TIGR03506">
    <property type="entry name" value="FlgEFG_subfam"/>
    <property type="match status" value="1"/>
</dbReference>
<dbReference type="SUPFAM" id="SSF117143">
    <property type="entry name" value="Flagellar hook protein flgE"/>
    <property type="match status" value="1"/>
</dbReference>
<keyword evidence="10" id="KW-0969">Cilium</keyword>
<dbReference type="InterPro" id="IPR037058">
    <property type="entry name" value="Falgellar_hook_FlgE_sf"/>
</dbReference>
<evidence type="ECO:0000256" key="2">
    <source>
        <dbReference type="ARBA" id="ARBA00009677"/>
    </source>
</evidence>
<evidence type="ECO:0000313" key="11">
    <source>
        <dbReference type="Proteomes" id="UP000515312"/>
    </source>
</evidence>
<dbReference type="EMBL" id="CP060394">
    <property type="protein sequence ID" value="QNI34159.1"/>
    <property type="molecule type" value="Genomic_DNA"/>
</dbReference>
<name>A0A7G8BNN9_9BACT</name>
<dbReference type="PANTHER" id="PTHR30435">
    <property type="entry name" value="FLAGELLAR PROTEIN"/>
    <property type="match status" value="1"/>
</dbReference>
<feature type="domain" description="Flagellar hook protein FlgE/F/G-like D1" evidence="9">
    <location>
        <begin position="88"/>
        <end position="150"/>
    </location>
</feature>
<comment type="similarity">
    <text evidence="2 5">Belongs to the flagella basal body rod proteins family.</text>
</comment>
<keyword evidence="10" id="KW-0966">Cell projection</keyword>
<evidence type="ECO:0000313" key="10">
    <source>
        <dbReference type="EMBL" id="QNI34159.1"/>
    </source>
</evidence>
<dbReference type="RefSeq" id="WP_186746090.1">
    <property type="nucleotide sequence ID" value="NZ_CP060394.1"/>
</dbReference>
<sequence>MPSFFIPLSGLEADNTALNTIANNLSNMNTVAYKSQDVQFSDLFYQQVGESGSGDPEQVGAGSQVGAITTDFSTGTANPATGQSQDVALNGDGFFVVQDGNVQEYTRAGDFVISSDGHLLTQGGQQVMGYPSANGVPNTNAPLVPIQIPVGQVEQPQATANMSMTANLDASAAVGTSAQGQITLYDSLGEAHLATVDFQKTGTNTWSYNISLPAGDATGSSANAVGTLTFDSSGNLVTPAANVSNIQFTGMSDGAANMNFNWNLYDANNKPVIDQVAAGSGVATSHQDGYASGQYQSFTVDSNGVVSASYSNNQTQVVGQLAVASITNEQGLTRLGDNNYQTTLASGQATVGTAGSNGRGTIQDQAVEGSNVDISTQFSDLIVAQRAFEANSKAITTFDTVTQETINMIH</sequence>
<dbReference type="KEGG" id="adin:H7849_09795"/>
<keyword evidence="10" id="KW-0282">Flagellum</keyword>
<evidence type="ECO:0000256" key="3">
    <source>
        <dbReference type="ARBA" id="ARBA00019015"/>
    </source>
</evidence>
<dbReference type="Pfam" id="PF22692">
    <property type="entry name" value="LlgE_F_G_D1"/>
    <property type="match status" value="1"/>
</dbReference>
<dbReference type="PROSITE" id="PS00588">
    <property type="entry name" value="FLAGELLA_BB_ROD"/>
    <property type="match status" value="1"/>
</dbReference>
<accession>A0A7G8BNN9</accession>
<dbReference type="Pfam" id="PF00460">
    <property type="entry name" value="Flg_bb_rod"/>
    <property type="match status" value="1"/>
</dbReference>
<proteinExistence type="inferred from homology"/>
<comment type="subcellular location">
    <subcellularLocation>
        <location evidence="1 5">Bacterial flagellum basal body</location>
    </subcellularLocation>
</comment>
<dbReference type="InterPro" id="IPR001444">
    <property type="entry name" value="Flag_bb_rod_N"/>
</dbReference>
<feature type="domain" description="Flagellar hook protein FlgE D2" evidence="8">
    <location>
        <begin position="167"/>
        <end position="290"/>
    </location>
</feature>
<feature type="domain" description="Flagellar basal body rod protein N-terminal" evidence="6">
    <location>
        <begin position="9"/>
        <end position="34"/>
    </location>
</feature>
<dbReference type="GO" id="GO:0071978">
    <property type="term" value="P:bacterial-type flagellum-dependent swarming motility"/>
    <property type="evidence" value="ECO:0007669"/>
    <property type="project" value="TreeGrafter"/>
</dbReference>
<dbReference type="Pfam" id="PF07559">
    <property type="entry name" value="FlgE_D2"/>
    <property type="match status" value="1"/>
</dbReference>
<keyword evidence="4 5" id="KW-0975">Bacterial flagellum</keyword>
<gene>
    <name evidence="10" type="ORF">H7849_09795</name>
</gene>
<dbReference type="Pfam" id="PF06429">
    <property type="entry name" value="Flg_bbr_C"/>
    <property type="match status" value="1"/>
</dbReference>
<dbReference type="InterPro" id="IPR011491">
    <property type="entry name" value="FlgE_D2"/>
</dbReference>
<evidence type="ECO:0000256" key="5">
    <source>
        <dbReference type="RuleBase" id="RU362116"/>
    </source>
</evidence>
<dbReference type="InterPro" id="IPR053967">
    <property type="entry name" value="LlgE_F_G-like_D1"/>
</dbReference>
<dbReference type="InterPro" id="IPR010930">
    <property type="entry name" value="Flg_bb/hook_C_dom"/>
</dbReference>
<dbReference type="GO" id="GO:0009425">
    <property type="term" value="C:bacterial-type flagellum basal body"/>
    <property type="evidence" value="ECO:0007669"/>
    <property type="project" value="UniProtKB-SubCell"/>
</dbReference>
<evidence type="ECO:0000259" key="7">
    <source>
        <dbReference type="Pfam" id="PF06429"/>
    </source>
</evidence>
<dbReference type="Gene3D" id="2.60.98.20">
    <property type="entry name" value="Flagellar hook protein FlgE"/>
    <property type="match status" value="1"/>
</dbReference>
<reference evidence="10 11" key="1">
    <citation type="submission" date="2020-08" db="EMBL/GenBank/DDBJ databases">
        <title>Edaphobacter telluris sp. nov. and Acidobacterium dinghuensis sp. nov., two acidobacteria isolated from forest soil.</title>
        <authorList>
            <person name="Fu J."/>
            <person name="Qiu L."/>
        </authorList>
    </citation>
    <scope>NUCLEOTIDE SEQUENCE [LARGE SCALE GENOMIC DNA]</scope>
    <source>
        <strain evidence="10">4Y35</strain>
    </source>
</reference>
<evidence type="ECO:0000259" key="6">
    <source>
        <dbReference type="Pfam" id="PF00460"/>
    </source>
</evidence>
<dbReference type="InterPro" id="IPR037925">
    <property type="entry name" value="FlgE/F/G-like"/>
</dbReference>
<evidence type="ECO:0000256" key="1">
    <source>
        <dbReference type="ARBA" id="ARBA00004117"/>
    </source>
</evidence>
<protein>
    <recommendedName>
        <fullName evidence="3">Flagellar hook protein FlgE</fullName>
    </recommendedName>
</protein>
<dbReference type="AlphaFoldDB" id="A0A7G8BNN9"/>